<reference evidence="1 2" key="1">
    <citation type="submission" date="2015-04" db="EMBL/GenBank/DDBJ databases">
        <title>Complete Sequence for the Genome of the Thioalkalivibrio versutus D301.</title>
        <authorList>
            <person name="Mu T."/>
            <person name="Zhou J."/>
            <person name="Xu X."/>
        </authorList>
    </citation>
    <scope>NUCLEOTIDE SEQUENCE [LARGE SCALE GENOMIC DNA]</scope>
    <source>
        <strain evidence="1 2">D301</strain>
    </source>
</reference>
<evidence type="ECO:0000313" key="2">
    <source>
        <dbReference type="Proteomes" id="UP000064201"/>
    </source>
</evidence>
<dbReference type="AlphaFoldDB" id="A0A0G3G7M3"/>
<dbReference type="KEGG" id="tvr:TVD_09045"/>
<keyword evidence="2" id="KW-1185">Reference proteome</keyword>
<accession>A0A0G3G7M3</accession>
<dbReference type="Proteomes" id="UP000064201">
    <property type="component" value="Chromosome"/>
</dbReference>
<protein>
    <submittedName>
        <fullName evidence="1">Uncharacterized protein</fullName>
    </submittedName>
</protein>
<gene>
    <name evidence="1" type="ORF">TVD_09045</name>
</gene>
<dbReference type="EMBL" id="CP011367">
    <property type="protein sequence ID" value="AKJ95492.1"/>
    <property type="molecule type" value="Genomic_DNA"/>
</dbReference>
<organism evidence="1 2">
    <name type="scientific">Thioalkalivibrio versutus</name>
    <dbReference type="NCBI Taxonomy" id="106634"/>
    <lineage>
        <taxon>Bacteria</taxon>
        <taxon>Pseudomonadati</taxon>
        <taxon>Pseudomonadota</taxon>
        <taxon>Gammaproteobacteria</taxon>
        <taxon>Chromatiales</taxon>
        <taxon>Ectothiorhodospiraceae</taxon>
        <taxon>Thioalkalivibrio</taxon>
    </lineage>
</organism>
<name>A0A0G3G7M3_9GAMM</name>
<evidence type="ECO:0000313" key="1">
    <source>
        <dbReference type="EMBL" id="AKJ95492.1"/>
    </source>
</evidence>
<proteinExistence type="predicted"/>
<sequence length="68" mass="7448">MGLTPIQVDQGAGGEPLGSVFPDAEIDRAFQALDRDLSGYGVITELFAFGEHDAEDLQVFRTQQRCTF</sequence>